<evidence type="ECO:0000259" key="4">
    <source>
        <dbReference type="PROSITE" id="PS50949"/>
    </source>
</evidence>
<name>X0R6F8_RHOWR</name>
<dbReference type="PANTHER" id="PTHR43537">
    <property type="entry name" value="TRANSCRIPTIONAL REGULATOR, GNTR FAMILY"/>
    <property type="match status" value="1"/>
</dbReference>
<dbReference type="InterPro" id="IPR036388">
    <property type="entry name" value="WH-like_DNA-bd_sf"/>
</dbReference>
<dbReference type="AlphaFoldDB" id="X0R6F8"/>
<dbReference type="InterPro" id="IPR036390">
    <property type="entry name" value="WH_DNA-bd_sf"/>
</dbReference>
<evidence type="ECO:0000256" key="1">
    <source>
        <dbReference type="ARBA" id="ARBA00023015"/>
    </source>
</evidence>
<dbReference type="SUPFAM" id="SSF48008">
    <property type="entry name" value="GntR ligand-binding domain-like"/>
    <property type="match status" value="1"/>
</dbReference>
<protein>
    <submittedName>
        <fullName evidence="5">Putative GntR family transcriptional regulator</fullName>
    </submittedName>
</protein>
<reference evidence="5 6" key="1">
    <citation type="submission" date="2014-02" db="EMBL/GenBank/DDBJ databases">
        <title>Whole genome shotgun sequence of Rhodococcus wratislaviensis NBRC 100605.</title>
        <authorList>
            <person name="Hosoyama A."/>
            <person name="Tsuchikane K."/>
            <person name="Yoshida I."/>
            <person name="Ohji S."/>
            <person name="Ichikawa N."/>
            <person name="Yamazoe A."/>
            <person name="Fujita N."/>
        </authorList>
    </citation>
    <scope>NUCLEOTIDE SEQUENCE [LARGE SCALE GENOMIC DNA]</scope>
    <source>
        <strain evidence="5 6">NBRC 100605</strain>
    </source>
</reference>
<proteinExistence type="predicted"/>
<evidence type="ECO:0000313" key="6">
    <source>
        <dbReference type="Proteomes" id="UP000019491"/>
    </source>
</evidence>
<keyword evidence="3" id="KW-0804">Transcription</keyword>
<keyword evidence="1" id="KW-0805">Transcription regulation</keyword>
<comment type="caution">
    <text evidence="5">The sequence shown here is derived from an EMBL/GenBank/DDBJ whole genome shotgun (WGS) entry which is preliminary data.</text>
</comment>
<dbReference type="OrthoDB" id="8680240at2"/>
<dbReference type="InterPro" id="IPR000524">
    <property type="entry name" value="Tscrpt_reg_HTH_GntR"/>
</dbReference>
<sequence>MAERRGRQTRGNAVYDVLRAEILGGRRLPGDRLKFPELSASFDASVSVLREALTRLAAEGLVASEPHLGYAVPTLSANQLEELTDARLELEALVFSRSIQEGDLAWESRLVAAHHTLVGVPFLTAEDPVRITDEWAEAHAAFHCALLDGCTNRRLLQMATGLRDEAELYRRWSQPLGTEKDRDLVTEHRQLMEAALARDVPAATASLREHISHTTRLLLAATEAASAEVARQ</sequence>
<accession>X0R6F8</accession>
<dbReference type="SUPFAM" id="SSF46785">
    <property type="entry name" value="Winged helix' DNA-binding domain"/>
    <property type="match status" value="1"/>
</dbReference>
<dbReference type="InterPro" id="IPR011711">
    <property type="entry name" value="GntR_C"/>
</dbReference>
<dbReference type="EMBL" id="BAWF01000031">
    <property type="protein sequence ID" value="GAF46520.1"/>
    <property type="molecule type" value="Genomic_DNA"/>
</dbReference>
<dbReference type="Pfam" id="PF00392">
    <property type="entry name" value="GntR"/>
    <property type="match status" value="1"/>
</dbReference>
<dbReference type="RefSeq" id="WP_052033293.1">
    <property type="nucleotide sequence ID" value="NZ_BAWF01000031.1"/>
</dbReference>
<dbReference type="Gene3D" id="1.20.120.530">
    <property type="entry name" value="GntR ligand-binding domain-like"/>
    <property type="match status" value="1"/>
</dbReference>
<dbReference type="GO" id="GO:0003700">
    <property type="term" value="F:DNA-binding transcription factor activity"/>
    <property type="evidence" value="ECO:0007669"/>
    <property type="project" value="InterPro"/>
</dbReference>
<organism evidence="5 6">
    <name type="scientific">Rhodococcus wratislaviensis NBRC 100605</name>
    <dbReference type="NCBI Taxonomy" id="1219028"/>
    <lineage>
        <taxon>Bacteria</taxon>
        <taxon>Bacillati</taxon>
        <taxon>Actinomycetota</taxon>
        <taxon>Actinomycetes</taxon>
        <taxon>Mycobacteriales</taxon>
        <taxon>Nocardiaceae</taxon>
        <taxon>Rhodococcus</taxon>
    </lineage>
</organism>
<dbReference type="Pfam" id="PF07729">
    <property type="entry name" value="FCD"/>
    <property type="match status" value="1"/>
</dbReference>
<keyword evidence="2" id="KW-0238">DNA-binding</keyword>
<dbReference type="SMART" id="SM00345">
    <property type="entry name" value="HTH_GNTR"/>
    <property type="match status" value="1"/>
</dbReference>
<evidence type="ECO:0000256" key="3">
    <source>
        <dbReference type="ARBA" id="ARBA00023163"/>
    </source>
</evidence>
<dbReference type="Proteomes" id="UP000019491">
    <property type="component" value="Unassembled WGS sequence"/>
</dbReference>
<evidence type="ECO:0000313" key="5">
    <source>
        <dbReference type="EMBL" id="GAF46520.1"/>
    </source>
</evidence>
<dbReference type="PANTHER" id="PTHR43537:SF5">
    <property type="entry name" value="UXU OPERON TRANSCRIPTIONAL REGULATOR"/>
    <property type="match status" value="1"/>
</dbReference>
<dbReference type="InterPro" id="IPR008920">
    <property type="entry name" value="TF_FadR/GntR_C"/>
</dbReference>
<dbReference type="Gene3D" id="1.10.10.10">
    <property type="entry name" value="Winged helix-like DNA-binding domain superfamily/Winged helix DNA-binding domain"/>
    <property type="match status" value="1"/>
</dbReference>
<feature type="domain" description="HTH gntR-type" evidence="4">
    <location>
        <begin position="8"/>
        <end position="75"/>
    </location>
</feature>
<gene>
    <name evidence="5" type="ORF">RW1_031_01040</name>
</gene>
<keyword evidence="6" id="KW-1185">Reference proteome</keyword>
<dbReference type="SMART" id="SM00895">
    <property type="entry name" value="FCD"/>
    <property type="match status" value="1"/>
</dbReference>
<evidence type="ECO:0000256" key="2">
    <source>
        <dbReference type="ARBA" id="ARBA00023125"/>
    </source>
</evidence>
<dbReference type="PROSITE" id="PS50949">
    <property type="entry name" value="HTH_GNTR"/>
    <property type="match status" value="1"/>
</dbReference>
<dbReference type="GO" id="GO:0003677">
    <property type="term" value="F:DNA binding"/>
    <property type="evidence" value="ECO:0007669"/>
    <property type="project" value="UniProtKB-KW"/>
</dbReference>